<dbReference type="PRINTS" id="PR00411">
    <property type="entry name" value="PNDRDTASEI"/>
</dbReference>
<dbReference type="GO" id="GO:0019646">
    <property type="term" value="P:aerobic electron transport chain"/>
    <property type="evidence" value="ECO:0007669"/>
    <property type="project" value="TreeGrafter"/>
</dbReference>
<evidence type="ECO:0000256" key="1">
    <source>
        <dbReference type="ARBA" id="ARBA00001974"/>
    </source>
</evidence>
<protein>
    <submittedName>
        <fullName evidence="7">NADH dehydrogenase</fullName>
    </submittedName>
</protein>
<reference evidence="7" key="1">
    <citation type="submission" date="2016-01" db="EMBL/GenBank/DDBJ databases">
        <authorList>
            <person name="Peeters C."/>
        </authorList>
    </citation>
    <scope>NUCLEOTIDE SEQUENCE [LARGE SCALE GENOMIC DNA]</scope>
    <source>
        <strain evidence="7">LMG 29318</strain>
    </source>
</reference>
<dbReference type="GO" id="GO:0003955">
    <property type="term" value="F:NAD(P)H dehydrogenase (quinone) activity"/>
    <property type="evidence" value="ECO:0007669"/>
    <property type="project" value="TreeGrafter"/>
</dbReference>
<gene>
    <name evidence="7" type="ORF">AWB75_03449</name>
</gene>
<proteinExistence type="inferred from homology"/>
<dbReference type="Proteomes" id="UP000054870">
    <property type="component" value="Unassembled WGS sequence"/>
</dbReference>
<keyword evidence="8" id="KW-1185">Reference proteome</keyword>
<dbReference type="Gene3D" id="3.50.50.100">
    <property type="match status" value="1"/>
</dbReference>
<dbReference type="PANTHER" id="PTHR42913:SF3">
    <property type="entry name" value="64 KDA MITOCHONDRIAL NADH DEHYDROGENASE (EUROFUNG)"/>
    <property type="match status" value="1"/>
</dbReference>
<sequence>MHRIVIVGGGAGGLELATRLGNKLGKAGRAHVTLVDRCAVHVWKPLLHEVAAGSLDTHAHEIAYAAHSHWNGFAFVHGEMTGLDRESRRVKIGPTFESEDRDAEVLPSRDLEYDTLVLALGSRTHFFGVPGAEEHAIALDTLEQAEHLRKRLLRVCLRKHAQGTGEADEAVDIAIIGGGATGVELAAELRRMEHTLKQFRLLSGSPRSAMRITLLERGDRVLPALPRRVSDTTRAILEKMSISVRVSTSVTSVRPDSVEVAGGAAIAADITIWAAGIKAPAVLASLEGLTVNHVNQVKVTRSLQSETDGNIFALGDCASCAWTADVLVPPRAQAAHQQAMFLCKALSARIEGRAVGAFTYKDHGSLVSLGSPTAVGSVAGITSTGKFFVEGFVAKLMYAALYRKHLMAVSGLRRTVFGIAAHGLGRLLAPRVKLH</sequence>
<evidence type="ECO:0000256" key="4">
    <source>
        <dbReference type="ARBA" id="ARBA00022827"/>
    </source>
</evidence>
<comment type="similarity">
    <text evidence="2">Belongs to the NADH dehydrogenase family.</text>
</comment>
<dbReference type="Pfam" id="PF07992">
    <property type="entry name" value="Pyr_redox_2"/>
    <property type="match status" value="1"/>
</dbReference>
<comment type="cofactor">
    <cofactor evidence="1">
        <name>FAD</name>
        <dbReference type="ChEBI" id="CHEBI:57692"/>
    </cofactor>
</comment>
<organism evidence="7 8">
    <name type="scientific">Caballeronia catudaia</name>
    <dbReference type="NCBI Taxonomy" id="1777136"/>
    <lineage>
        <taxon>Bacteria</taxon>
        <taxon>Pseudomonadati</taxon>
        <taxon>Pseudomonadota</taxon>
        <taxon>Betaproteobacteria</taxon>
        <taxon>Burkholderiales</taxon>
        <taxon>Burkholderiaceae</taxon>
        <taxon>Caballeronia</taxon>
    </lineage>
</organism>
<keyword evidence="3" id="KW-0285">Flavoprotein</keyword>
<feature type="domain" description="FAD/NAD(P)-binding" evidence="6">
    <location>
        <begin position="3"/>
        <end position="339"/>
    </location>
</feature>
<name>A0A158BGR5_9BURK</name>
<accession>A0A158BGR5</accession>
<keyword evidence="5" id="KW-0560">Oxidoreductase</keyword>
<evidence type="ECO:0000256" key="5">
    <source>
        <dbReference type="ARBA" id="ARBA00023002"/>
    </source>
</evidence>
<dbReference type="InterPro" id="IPR036188">
    <property type="entry name" value="FAD/NAD-bd_sf"/>
</dbReference>
<dbReference type="RefSeq" id="WP_061125304.1">
    <property type="nucleotide sequence ID" value="NZ_FCOF02000014.1"/>
</dbReference>
<dbReference type="InterPro" id="IPR023753">
    <property type="entry name" value="FAD/NAD-binding_dom"/>
</dbReference>
<evidence type="ECO:0000256" key="3">
    <source>
        <dbReference type="ARBA" id="ARBA00022630"/>
    </source>
</evidence>
<evidence type="ECO:0000313" key="8">
    <source>
        <dbReference type="Proteomes" id="UP000054870"/>
    </source>
</evidence>
<dbReference type="OrthoDB" id="9781621at2"/>
<dbReference type="AlphaFoldDB" id="A0A158BGR5"/>
<evidence type="ECO:0000256" key="2">
    <source>
        <dbReference type="ARBA" id="ARBA00005272"/>
    </source>
</evidence>
<dbReference type="EMBL" id="FCOF02000014">
    <property type="protein sequence ID" value="SAK68976.1"/>
    <property type="molecule type" value="Genomic_DNA"/>
</dbReference>
<dbReference type="InterPro" id="IPR051169">
    <property type="entry name" value="NADH-Q_oxidoreductase"/>
</dbReference>
<comment type="caution">
    <text evidence="7">The sequence shown here is derived from an EMBL/GenBank/DDBJ whole genome shotgun (WGS) entry which is preliminary data.</text>
</comment>
<evidence type="ECO:0000313" key="7">
    <source>
        <dbReference type="EMBL" id="SAK68976.1"/>
    </source>
</evidence>
<dbReference type="PANTHER" id="PTHR42913">
    <property type="entry name" value="APOPTOSIS-INDUCING FACTOR 1"/>
    <property type="match status" value="1"/>
</dbReference>
<keyword evidence="4" id="KW-0274">FAD</keyword>
<dbReference type="SUPFAM" id="SSF51905">
    <property type="entry name" value="FAD/NAD(P)-binding domain"/>
    <property type="match status" value="1"/>
</dbReference>
<dbReference type="PRINTS" id="PR00368">
    <property type="entry name" value="FADPNR"/>
</dbReference>
<evidence type="ECO:0000259" key="6">
    <source>
        <dbReference type="Pfam" id="PF07992"/>
    </source>
</evidence>